<feature type="domain" description="Ig-like" evidence="1">
    <location>
        <begin position="26"/>
        <end position="123"/>
    </location>
</feature>
<organism evidence="2 3">
    <name type="scientific">Scleropages formosus</name>
    <name type="common">Asian bonytongue</name>
    <name type="synonym">Osteoglossum formosum</name>
    <dbReference type="NCBI Taxonomy" id="113540"/>
    <lineage>
        <taxon>Eukaryota</taxon>
        <taxon>Metazoa</taxon>
        <taxon>Chordata</taxon>
        <taxon>Craniata</taxon>
        <taxon>Vertebrata</taxon>
        <taxon>Euteleostomi</taxon>
        <taxon>Actinopterygii</taxon>
        <taxon>Neopterygii</taxon>
        <taxon>Teleostei</taxon>
        <taxon>Osteoglossocephala</taxon>
        <taxon>Osteoglossomorpha</taxon>
        <taxon>Osteoglossiformes</taxon>
        <taxon>Osteoglossidae</taxon>
        <taxon>Scleropages</taxon>
    </lineage>
</organism>
<dbReference type="Ensembl" id="ENSSFOT00015033678.2">
    <property type="protein sequence ID" value="ENSSFOP00015033311.2"/>
    <property type="gene ID" value="ENSSFOG00015021249.2"/>
</dbReference>
<keyword evidence="3" id="KW-1185">Reference proteome</keyword>
<proteinExistence type="predicted"/>
<dbReference type="PROSITE" id="PS50835">
    <property type="entry name" value="IG_LIKE"/>
    <property type="match status" value="1"/>
</dbReference>
<dbReference type="SUPFAM" id="SSF48726">
    <property type="entry name" value="Immunoglobulin"/>
    <property type="match status" value="1"/>
</dbReference>
<dbReference type="InterPro" id="IPR003597">
    <property type="entry name" value="Ig_C1-set"/>
</dbReference>
<protein>
    <recommendedName>
        <fullName evidence="1">Ig-like domain-containing protein</fullName>
    </recommendedName>
</protein>
<reference evidence="2 3" key="1">
    <citation type="submission" date="2019-04" db="EMBL/GenBank/DDBJ databases">
        <authorList>
            <consortium name="Wellcome Sanger Institute Data Sharing"/>
        </authorList>
    </citation>
    <scope>NUCLEOTIDE SEQUENCE [LARGE SCALE GENOMIC DNA]</scope>
</reference>
<dbReference type="InterPro" id="IPR013783">
    <property type="entry name" value="Ig-like_fold"/>
</dbReference>
<evidence type="ECO:0000313" key="3">
    <source>
        <dbReference type="Proteomes" id="UP000694397"/>
    </source>
</evidence>
<dbReference type="SMART" id="SM00407">
    <property type="entry name" value="IGc1"/>
    <property type="match status" value="1"/>
</dbReference>
<dbReference type="Pfam" id="PF07654">
    <property type="entry name" value="C1-set"/>
    <property type="match status" value="1"/>
</dbReference>
<evidence type="ECO:0000313" key="2">
    <source>
        <dbReference type="Ensembl" id="ENSSFOP00015033311.2"/>
    </source>
</evidence>
<dbReference type="InterPro" id="IPR007110">
    <property type="entry name" value="Ig-like_dom"/>
</dbReference>
<dbReference type="InterPro" id="IPR036179">
    <property type="entry name" value="Ig-like_dom_sf"/>
</dbReference>
<sequence>MIITFYYVKTMVFSEGIHLVVEGKIPTVLVLHPLQFDKRSSGKVTLVCLVRGLLGAPTHIIWKVNGQTLPEEDTFSEITKETDGTNAAIGLLYLAVSDWNPKNTYTCTVIQGSKLYEGSMQASACQNLH</sequence>
<accession>A0A8C9SI00</accession>
<dbReference type="Proteomes" id="UP000694397">
    <property type="component" value="Chromosome 9"/>
</dbReference>
<dbReference type="GeneTree" id="ENSGT00980000198913"/>
<dbReference type="AlphaFoldDB" id="A0A8C9SI00"/>
<name>A0A8C9SI00_SCLFO</name>
<reference evidence="2" key="3">
    <citation type="submission" date="2025-09" db="UniProtKB">
        <authorList>
            <consortium name="Ensembl"/>
        </authorList>
    </citation>
    <scope>IDENTIFICATION</scope>
</reference>
<dbReference type="CDD" id="cd00098">
    <property type="entry name" value="IgC1"/>
    <property type="match status" value="1"/>
</dbReference>
<dbReference type="Gene3D" id="2.60.40.10">
    <property type="entry name" value="Immunoglobulins"/>
    <property type="match status" value="1"/>
</dbReference>
<reference evidence="2" key="2">
    <citation type="submission" date="2025-08" db="UniProtKB">
        <authorList>
            <consortium name="Ensembl"/>
        </authorList>
    </citation>
    <scope>IDENTIFICATION</scope>
</reference>
<evidence type="ECO:0000259" key="1">
    <source>
        <dbReference type="PROSITE" id="PS50835"/>
    </source>
</evidence>